<organism evidence="1 2">
    <name type="scientific">Owenia fusiformis</name>
    <name type="common">Polychaete worm</name>
    <dbReference type="NCBI Taxonomy" id="6347"/>
    <lineage>
        <taxon>Eukaryota</taxon>
        <taxon>Metazoa</taxon>
        <taxon>Spiralia</taxon>
        <taxon>Lophotrochozoa</taxon>
        <taxon>Annelida</taxon>
        <taxon>Polychaeta</taxon>
        <taxon>Sedentaria</taxon>
        <taxon>Canalipalpata</taxon>
        <taxon>Sabellida</taxon>
        <taxon>Oweniida</taxon>
        <taxon>Oweniidae</taxon>
        <taxon>Owenia</taxon>
    </lineage>
</organism>
<evidence type="ECO:0000313" key="2">
    <source>
        <dbReference type="Proteomes" id="UP000749559"/>
    </source>
</evidence>
<dbReference type="AlphaFoldDB" id="A0A8J1U419"/>
<dbReference type="InterPro" id="IPR036872">
    <property type="entry name" value="CH_dom_sf"/>
</dbReference>
<sequence length="238" mass="26666">MKMPAEVQNSTPPVIMGNPKLPDTTVDSWMDIKTSTPMSRQPRLKVRDTGLMGSSKKLYQRRDKSPVKMGMIGGEWALKECEEHTTWANEILKDKKCPVIIDLRRSLADGLTLVNLLEILTRQRIGEAVSRPVEKEEKLNNLENCVKFLEKQGVDMAGYSSTELADGNLRSSIAFMSRIRSMYDPNYSQKDVSASTNGVGNNLLNHNNQTHVVTVNKQNGHNEHKVGETTKQEIARTG</sequence>
<dbReference type="Pfam" id="PF00307">
    <property type="entry name" value="CH"/>
    <property type="match status" value="1"/>
</dbReference>
<protein>
    <submittedName>
        <fullName evidence="1">Uncharacterized protein</fullName>
    </submittedName>
</protein>
<dbReference type="Proteomes" id="UP000749559">
    <property type="component" value="Unassembled WGS sequence"/>
</dbReference>
<dbReference type="SUPFAM" id="SSF47576">
    <property type="entry name" value="Calponin-homology domain, CH-domain"/>
    <property type="match status" value="1"/>
</dbReference>
<accession>A0A8J1U419</accession>
<dbReference type="PROSITE" id="PS50021">
    <property type="entry name" value="CH"/>
    <property type="match status" value="1"/>
</dbReference>
<dbReference type="InterPro" id="IPR001715">
    <property type="entry name" value="CH_dom"/>
</dbReference>
<name>A0A8J1U419_OWEFU</name>
<feature type="non-terminal residue" evidence="1">
    <location>
        <position position="238"/>
    </location>
</feature>
<keyword evidence="2" id="KW-1185">Reference proteome</keyword>
<comment type="caution">
    <text evidence="1">The sequence shown here is derived from an EMBL/GenBank/DDBJ whole genome shotgun (WGS) entry which is preliminary data.</text>
</comment>
<gene>
    <name evidence="1" type="ORF">OFUS_LOCUS16075</name>
</gene>
<evidence type="ECO:0000313" key="1">
    <source>
        <dbReference type="EMBL" id="CAH1790923.1"/>
    </source>
</evidence>
<dbReference type="EMBL" id="CAIIXF020000008">
    <property type="protein sequence ID" value="CAH1790923.1"/>
    <property type="molecule type" value="Genomic_DNA"/>
</dbReference>
<dbReference type="Gene3D" id="1.10.418.10">
    <property type="entry name" value="Calponin-like domain"/>
    <property type="match status" value="1"/>
</dbReference>
<dbReference type="OrthoDB" id="5973648at2759"/>
<dbReference type="SMART" id="SM00033">
    <property type="entry name" value="CH"/>
    <property type="match status" value="1"/>
</dbReference>
<reference evidence="1" key="1">
    <citation type="submission" date="2022-03" db="EMBL/GenBank/DDBJ databases">
        <authorList>
            <person name="Martin C."/>
        </authorList>
    </citation>
    <scope>NUCLEOTIDE SEQUENCE</scope>
</reference>
<proteinExistence type="predicted"/>